<evidence type="ECO:0000256" key="7">
    <source>
        <dbReference type="SAM" id="Phobius"/>
    </source>
</evidence>
<dbReference type="PANTHER" id="PTHR30106">
    <property type="entry name" value="INNER MEMBRANE PROTEIN YEIH-RELATED"/>
    <property type="match status" value="1"/>
</dbReference>
<keyword evidence="5 7" id="KW-1133">Transmembrane helix</keyword>
<dbReference type="PANTHER" id="PTHR30106:SF2">
    <property type="entry name" value="UPF0324 INNER MEMBRANE PROTEIN YEIH"/>
    <property type="match status" value="1"/>
</dbReference>
<dbReference type="Proteomes" id="UP001596098">
    <property type="component" value="Unassembled WGS sequence"/>
</dbReference>
<feature type="transmembrane region" description="Helical" evidence="7">
    <location>
        <begin position="46"/>
        <end position="65"/>
    </location>
</feature>
<dbReference type="InterPro" id="IPR018383">
    <property type="entry name" value="UPF0324_pro"/>
</dbReference>
<comment type="caution">
    <text evidence="8">The sequence shown here is derived from an EMBL/GenBank/DDBJ whole genome shotgun (WGS) entry which is preliminary data.</text>
</comment>
<accession>A0ABW1QV42</accession>
<evidence type="ECO:0000256" key="6">
    <source>
        <dbReference type="ARBA" id="ARBA00023136"/>
    </source>
</evidence>
<dbReference type="Pfam" id="PF03601">
    <property type="entry name" value="Cons_hypoth698"/>
    <property type="match status" value="1"/>
</dbReference>
<feature type="transmembrane region" description="Helical" evidence="7">
    <location>
        <begin position="77"/>
        <end position="95"/>
    </location>
</feature>
<feature type="transmembrane region" description="Helical" evidence="7">
    <location>
        <begin position="263"/>
        <end position="281"/>
    </location>
</feature>
<keyword evidence="3" id="KW-1003">Cell membrane</keyword>
<reference evidence="9" key="1">
    <citation type="journal article" date="2019" name="Int. J. Syst. Evol. Microbiol.">
        <title>The Global Catalogue of Microorganisms (GCM) 10K type strain sequencing project: providing services to taxonomists for standard genome sequencing and annotation.</title>
        <authorList>
            <consortium name="The Broad Institute Genomics Platform"/>
            <consortium name="The Broad Institute Genome Sequencing Center for Infectious Disease"/>
            <person name="Wu L."/>
            <person name="Ma J."/>
        </authorList>
    </citation>
    <scope>NUCLEOTIDE SEQUENCE [LARGE SCALE GENOMIC DNA]</scope>
    <source>
        <strain evidence="9">DFY28</strain>
    </source>
</reference>
<feature type="transmembrane region" description="Helical" evidence="7">
    <location>
        <begin position="136"/>
        <end position="156"/>
    </location>
</feature>
<gene>
    <name evidence="8" type="ORF">ACFPWU_02245</name>
</gene>
<sequence length="347" mass="35629">MSTSLLPSTDTPTHSRAARLLDGAHHAGVPFLVAVASWAVCRSIPAASPLVLALLVGAVVVNLPAGSERRVDAWMPSTKFLLWLGVAGLGLGLGLGEIVSIGVFGIAVVVVTVASTFLLTRWIGTRMGVEPEAVQLVASGFSVCGAAAIAAVEGAVRPRSNQLALALALVTLHGTVLMFALPLAGDAFGFSDRTTAIWAGASLHEVAQVAAAASLIGPAAVAVAMSVKLGRVLMLVPVHRAVSRAVSRAVAPDTDQPSRRGAGVPWFLTLFVVAVLVRSTGMLPDAVLSTTAVLTQWCLGAGMFGMGLGIVLRQLWPLPGRVLVLSCIATVCVTAVPVLMLGLHGDW</sequence>
<keyword evidence="4 7" id="KW-0812">Transmembrane</keyword>
<feature type="transmembrane region" description="Helical" evidence="7">
    <location>
        <begin position="293"/>
        <end position="316"/>
    </location>
</feature>
<organism evidence="8 9">
    <name type="scientific">Nocardioides yefusunii</name>
    <dbReference type="NCBI Taxonomy" id="2500546"/>
    <lineage>
        <taxon>Bacteria</taxon>
        <taxon>Bacillati</taxon>
        <taxon>Actinomycetota</taxon>
        <taxon>Actinomycetes</taxon>
        <taxon>Propionibacteriales</taxon>
        <taxon>Nocardioidaceae</taxon>
        <taxon>Nocardioides</taxon>
    </lineage>
</organism>
<name>A0ABW1QV42_9ACTN</name>
<evidence type="ECO:0000313" key="8">
    <source>
        <dbReference type="EMBL" id="MFC6152485.1"/>
    </source>
</evidence>
<proteinExistence type="inferred from homology"/>
<evidence type="ECO:0000256" key="4">
    <source>
        <dbReference type="ARBA" id="ARBA00022692"/>
    </source>
</evidence>
<comment type="subcellular location">
    <subcellularLocation>
        <location evidence="1">Cell membrane</location>
        <topology evidence="1">Multi-pass membrane protein</topology>
    </subcellularLocation>
</comment>
<evidence type="ECO:0000256" key="1">
    <source>
        <dbReference type="ARBA" id="ARBA00004651"/>
    </source>
</evidence>
<keyword evidence="9" id="KW-1185">Reference proteome</keyword>
<feature type="transmembrane region" description="Helical" evidence="7">
    <location>
        <begin position="322"/>
        <end position="343"/>
    </location>
</feature>
<dbReference type="EMBL" id="JBHSQI010000001">
    <property type="protein sequence ID" value="MFC6152485.1"/>
    <property type="molecule type" value="Genomic_DNA"/>
</dbReference>
<comment type="similarity">
    <text evidence="2">Belongs to the UPF0324 family.</text>
</comment>
<keyword evidence="6 7" id="KW-0472">Membrane</keyword>
<protein>
    <submittedName>
        <fullName evidence="8">YeiH family protein</fullName>
    </submittedName>
</protein>
<dbReference type="RefSeq" id="WP_164878757.1">
    <property type="nucleotide sequence ID" value="NZ_CP034929.1"/>
</dbReference>
<evidence type="ECO:0000256" key="2">
    <source>
        <dbReference type="ARBA" id="ARBA00007977"/>
    </source>
</evidence>
<evidence type="ECO:0000256" key="5">
    <source>
        <dbReference type="ARBA" id="ARBA00022989"/>
    </source>
</evidence>
<feature type="transmembrane region" description="Helical" evidence="7">
    <location>
        <begin position="206"/>
        <end position="227"/>
    </location>
</feature>
<evidence type="ECO:0000313" key="9">
    <source>
        <dbReference type="Proteomes" id="UP001596098"/>
    </source>
</evidence>
<evidence type="ECO:0000256" key="3">
    <source>
        <dbReference type="ARBA" id="ARBA00022475"/>
    </source>
</evidence>
<feature type="transmembrane region" description="Helical" evidence="7">
    <location>
        <begin position="162"/>
        <end position="185"/>
    </location>
</feature>